<dbReference type="EMBL" id="QGMK01000143">
    <property type="protein sequence ID" value="TVY83876.1"/>
    <property type="molecule type" value="Genomic_DNA"/>
</dbReference>
<reference evidence="8 9" key="1">
    <citation type="submission" date="2018-05" db="EMBL/GenBank/DDBJ databases">
        <title>Genome sequencing and assembly of the regulated plant pathogen Lachnellula willkommii and related sister species for the development of diagnostic species identification markers.</title>
        <authorList>
            <person name="Giroux E."/>
            <person name="Bilodeau G."/>
        </authorList>
    </citation>
    <scope>NUCLEOTIDE SEQUENCE [LARGE SCALE GENOMIC DNA]</scope>
    <source>
        <strain evidence="8 9">CBS 268.59</strain>
    </source>
</reference>
<dbReference type="OrthoDB" id="3266505at2759"/>
<dbReference type="GO" id="GO:0000981">
    <property type="term" value="F:DNA-binding transcription factor activity, RNA polymerase II-specific"/>
    <property type="evidence" value="ECO:0007669"/>
    <property type="project" value="InterPro"/>
</dbReference>
<feature type="domain" description="Zn(2)-C6 fungal-type" evidence="7">
    <location>
        <begin position="10"/>
        <end position="40"/>
    </location>
</feature>
<keyword evidence="4" id="KW-0804">Transcription</keyword>
<evidence type="ECO:0000256" key="2">
    <source>
        <dbReference type="ARBA" id="ARBA00022723"/>
    </source>
</evidence>
<dbReference type="PROSITE" id="PS00463">
    <property type="entry name" value="ZN2_CY6_FUNGAL_1"/>
    <property type="match status" value="1"/>
</dbReference>
<dbReference type="AlphaFoldDB" id="A0A8T9CF85"/>
<feature type="region of interest" description="Disordered" evidence="6">
    <location>
        <begin position="62"/>
        <end position="105"/>
    </location>
</feature>
<dbReference type="Gene3D" id="4.10.240.10">
    <property type="entry name" value="Zn(2)-C6 fungal-type DNA-binding domain"/>
    <property type="match status" value="1"/>
</dbReference>
<organism evidence="8 9">
    <name type="scientific">Lachnellula suecica</name>
    <dbReference type="NCBI Taxonomy" id="602035"/>
    <lineage>
        <taxon>Eukaryota</taxon>
        <taxon>Fungi</taxon>
        <taxon>Dikarya</taxon>
        <taxon>Ascomycota</taxon>
        <taxon>Pezizomycotina</taxon>
        <taxon>Leotiomycetes</taxon>
        <taxon>Helotiales</taxon>
        <taxon>Lachnaceae</taxon>
        <taxon>Lachnellula</taxon>
    </lineage>
</organism>
<gene>
    <name evidence="8" type="primary">YJL206C</name>
    <name evidence="8" type="ORF">LSUE1_G001802</name>
</gene>
<evidence type="ECO:0000313" key="8">
    <source>
        <dbReference type="EMBL" id="TVY83876.1"/>
    </source>
</evidence>
<dbReference type="GO" id="GO:0008270">
    <property type="term" value="F:zinc ion binding"/>
    <property type="evidence" value="ECO:0007669"/>
    <property type="project" value="InterPro"/>
</dbReference>
<dbReference type="PROSITE" id="PS50048">
    <property type="entry name" value="ZN2_CY6_FUNGAL_2"/>
    <property type="match status" value="1"/>
</dbReference>
<keyword evidence="5" id="KW-0539">Nucleus</keyword>
<evidence type="ECO:0000256" key="5">
    <source>
        <dbReference type="ARBA" id="ARBA00023242"/>
    </source>
</evidence>
<comment type="subcellular location">
    <subcellularLocation>
        <location evidence="1">Nucleus</location>
    </subcellularLocation>
</comment>
<evidence type="ECO:0000256" key="6">
    <source>
        <dbReference type="SAM" id="MobiDB-lite"/>
    </source>
</evidence>
<accession>A0A8T9CF85</accession>
<dbReference type="GO" id="GO:0005634">
    <property type="term" value="C:nucleus"/>
    <property type="evidence" value="ECO:0007669"/>
    <property type="project" value="UniProtKB-SubCell"/>
</dbReference>
<evidence type="ECO:0000256" key="4">
    <source>
        <dbReference type="ARBA" id="ARBA00023163"/>
    </source>
</evidence>
<name>A0A8T9CF85_9HELO</name>
<evidence type="ECO:0000256" key="1">
    <source>
        <dbReference type="ARBA" id="ARBA00004123"/>
    </source>
</evidence>
<dbReference type="InterPro" id="IPR036864">
    <property type="entry name" value="Zn2-C6_fun-type_DNA-bd_sf"/>
</dbReference>
<keyword evidence="9" id="KW-1185">Reference proteome</keyword>
<proteinExistence type="predicted"/>
<dbReference type="CDD" id="cd00067">
    <property type="entry name" value="GAL4"/>
    <property type="match status" value="1"/>
</dbReference>
<keyword evidence="2" id="KW-0479">Metal-binding</keyword>
<dbReference type="Proteomes" id="UP000469558">
    <property type="component" value="Unassembled WGS sequence"/>
</dbReference>
<evidence type="ECO:0000256" key="3">
    <source>
        <dbReference type="ARBA" id="ARBA00023015"/>
    </source>
</evidence>
<dbReference type="CDD" id="cd12148">
    <property type="entry name" value="fungal_TF_MHR"/>
    <property type="match status" value="1"/>
</dbReference>
<dbReference type="PANTHER" id="PTHR47338">
    <property type="entry name" value="ZN(II)2CYS6 TRANSCRIPTION FACTOR (EUROFUNG)-RELATED"/>
    <property type="match status" value="1"/>
</dbReference>
<dbReference type="InterPro" id="IPR050815">
    <property type="entry name" value="TF_fung"/>
</dbReference>
<dbReference type="SMART" id="SM00066">
    <property type="entry name" value="GAL4"/>
    <property type="match status" value="1"/>
</dbReference>
<protein>
    <submittedName>
        <fullName evidence="8">Putative transcriptional regulatory protein</fullName>
    </submittedName>
</protein>
<dbReference type="SUPFAM" id="SSF57701">
    <property type="entry name" value="Zn2/Cys6 DNA-binding domain"/>
    <property type="match status" value="1"/>
</dbReference>
<sequence length="329" mass="36301">MSESTRVFKACISCKTRKRKCDGGTPRCSYCAARNAECIYEAVRRTRGPGKKKSEVQALQELSGDDPAILGHSSTLNPRNPSLEDRNIENKTTLPSSTNTDSTNTQISLQNRLPLFPDFLLQGTFSDNLKTYRKTISESLPTRGFTPLMPLQISRRLIQNSFTEIMAEHQLLDIPTILGHLEAQNSSDPLAPGDNPARWALVNAVIALAARFKIALGSESAFSDIVRGYYDNATRVLPELILQDPCLLSVQALLAMAMFARQVSDIQAFVMLASNASKQLEMMNLRSDGVVGLEESGQYEQVYGLAYRFDGDITKILGTGVVDFEVVRT</sequence>
<dbReference type="InterPro" id="IPR001138">
    <property type="entry name" value="Zn2Cys6_DnaBD"/>
</dbReference>
<evidence type="ECO:0000259" key="7">
    <source>
        <dbReference type="PROSITE" id="PS50048"/>
    </source>
</evidence>
<keyword evidence="3" id="KW-0805">Transcription regulation</keyword>
<dbReference type="Pfam" id="PF00172">
    <property type="entry name" value="Zn_clus"/>
    <property type="match status" value="1"/>
</dbReference>
<comment type="caution">
    <text evidence="8">The sequence shown here is derived from an EMBL/GenBank/DDBJ whole genome shotgun (WGS) entry which is preliminary data.</text>
</comment>
<feature type="compositionally biased region" description="Polar residues" evidence="6">
    <location>
        <begin position="90"/>
        <end position="105"/>
    </location>
</feature>
<dbReference type="PANTHER" id="PTHR47338:SF5">
    <property type="entry name" value="ZN(II)2CYS6 TRANSCRIPTION FACTOR (EUROFUNG)"/>
    <property type="match status" value="1"/>
</dbReference>
<evidence type="ECO:0000313" key="9">
    <source>
        <dbReference type="Proteomes" id="UP000469558"/>
    </source>
</evidence>